<evidence type="ECO:0000256" key="2">
    <source>
        <dbReference type="ARBA" id="ARBA00008697"/>
    </source>
</evidence>
<keyword evidence="14" id="KW-1185">Reference proteome</keyword>
<keyword evidence="9 11" id="KW-0472">Membrane</keyword>
<comment type="similarity">
    <text evidence="2">Belongs to the ABC-4 integral membrane protein family. HrtB subfamily.</text>
</comment>
<keyword evidence="6" id="KW-1003">Cell membrane</keyword>
<comment type="caution">
    <text evidence="13">The sequence shown here is derived from an EMBL/GenBank/DDBJ whole genome shotgun (WGS) entry which is preliminary data.</text>
</comment>
<evidence type="ECO:0000313" key="14">
    <source>
        <dbReference type="Proteomes" id="UP001589609"/>
    </source>
</evidence>
<sequence length="364" mass="39467">MFLALRELRQAKLRYALIGMIMILIAWLTFMVTGLANGLATDNASAIQNMKAHSFILQKEADQKLGRSVLTPKVLKDIQDQVGETNATPLSETTISLQEEGTTDKMDITVFGMDPTSFVAPAVKQGQSLHTDELNEAVVSEGLKANGVEIGDVLKNDDVNQSFKVIGFTNKSMFSHTPVIYVNMKQFQALQHAMGKANISYQAIVLQGKLESLGKSVVDVQLLTKEEMVQSIPGFKEEQGSLTMMTVFLVVIAAFVQAGFFYVLTLQKTSQFGVLKAIGTTTFYLTKSVIGQVLILAASAIIIGLGLTYGVSTLLPDSMPFVLSNNTILQYTAILLMVSMLGASLSLLQITRIDAIEAIGRAEA</sequence>
<dbReference type="RefSeq" id="WP_379950120.1">
    <property type="nucleotide sequence ID" value="NZ_JBHMAF010000091.1"/>
</dbReference>
<feature type="transmembrane region" description="Helical" evidence="11">
    <location>
        <begin position="242"/>
        <end position="264"/>
    </location>
</feature>
<comment type="function">
    <text evidence="10">Part of the ABC transporter complex hrt involved in hemin import. Responsible for the translocation of the substrate across the membrane.</text>
</comment>
<proteinExistence type="inferred from homology"/>
<evidence type="ECO:0000256" key="3">
    <source>
        <dbReference type="ARBA" id="ARBA00011131"/>
    </source>
</evidence>
<dbReference type="EMBL" id="JBHMAF010000091">
    <property type="protein sequence ID" value="MFB9759784.1"/>
    <property type="molecule type" value="Genomic_DNA"/>
</dbReference>
<evidence type="ECO:0000256" key="7">
    <source>
        <dbReference type="ARBA" id="ARBA00022692"/>
    </source>
</evidence>
<dbReference type="PANTHER" id="PTHR43738">
    <property type="entry name" value="ABC TRANSPORTER, MEMBRANE PROTEIN"/>
    <property type="match status" value="1"/>
</dbReference>
<dbReference type="InterPro" id="IPR003838">
    <property type="entry name" value="ABC3_permease_C"/>
</dbReference>
<keyword evidence="5" id="KW-0813">Transport</keyword>
<protein>
    <recommendedName>
        <fullName evidence="4">Putative hemin transport system permease protein HrtB</fullName>
    </recommendedName>
</protein>
<accession>A0ABV5WGP4</accession>
<comment type="subunit">
    <text evidence="3">The complex is composed of two ATP-binding proteins (HrtA), two transmembrane proteins (HrtB) and a solute-binding protein.</text>
</comment>
<dbReference type="Proteomes" id="UP001589609">
    <property type="component" value="Unassembled WGS sequence"/>
</dbReference>
<evidence type="ECO:0000256" key="9">
    <source>
        <dbReference type="ARBA" id="ARBA00023136"/>
    </source>
</evidence>
<evidence type="ECO:0000256" key="6">
    <source>
        <dbReference type="ARBA" id="ARBA00022475"/>
    </source>
</evidence>
<keyword evidence="7 11" id="KW-0812">Transmembrane</keyword>
<evidence type="ECO:0000256" key="11">
    <source>
        <dbReference type="SAM" id="Phobius"/>
    </source>
</evidence>
<keyword evidence="8 11" id="KW-1133">Transmembrane helix</keyword>
<comment type="subcellular location">
    <subcellularLocation>
        <location evidence="1">Cell membrane</location>
        <topology evidence="1">Multi-pass membrane protein</topology>
    </subcellularLocation>
</comment>
<feature type="transmembrane region" description="Helical" evidence="11">
    <location>
        <begin position="15"/>
        <end position="40"/>
    </location>
</feature>
<evidence type="ECO:0000256" key="10">
    <source>
        <dbReference type="ARBA" id="ARBA00024973"/>
    </source>
</evidence>
<feature type="transmembrane region" description="Helical" evidence="11">
    <location>
        <begin position="284"/>
        <end position="308"/>
    </location>
</feature>
<evidence type="ECO:0000313" key="13">
    <source>
        <dbReference type="EMBL" id="MFB9759784.1"/>
    </source>
</evidence>
<organism evidence="13 14">
    <name type="scientific">Ectobacillus funiculus</name>
    <dbReference type="NCBI Taxonomy" id="137993"/>
    <lineage>
        <taxon>Bacteria</taxon>
        <taxon>Bacillati</taxon>
        <taxon>Bacillota</taxon>
        <taxon>Bacilli</taxon>
        <taxon>Bacillales</taxon>
        <taxon>Bacillaceae</taxon>
        <taxon>Ectobacillus</taxon>
    </lineage>
</organism>
<evidence type="ECO:0000256" key="8">
    <source>
        <dbReference type="ARBA" id="ARBA00022989"/>
    </source>
</evidence>
<evidence type="ECO:0000256" key="5">
    <source>
        <dbReference type="ARBA" id="ARBA00022448"/>
    </source>
</evidence>
<reference evidence="13 14" key="1">
    <citation type="submission" date="2024-09" db="EMBL/GenBank/DDBJ databases">
        <authorList>
            <person name="Sun Q."/>
            <person name="Mori K."/>
        </authorList>
    </citation>
    <scope>NUCLEOTIDE SEQUENCE [LARGE SCALE GENOMIC DNA]</scope>
    <source>
        <strain evidence="13 14">JCM 11201</strain>
    </source>
</reference>
<evidence type="ECO:0000256" key="4">
    <source>
        <dbReference type="ARBA" id="ARBA00016962"/>
    </source>
</evidence>
<feature type="transmembrane region" description="Helical" evidence="11">
    <location>
        <begin position="328"/>
        <end position="348"/>
    </location>
</feature>
<name>A0ABV5WGP4_9BACI</name>
<dbReference type="Pfam" id="PF02687">
    <property type="entry name" value="FtsX"/>
    <property type="match status" value="1"/>
</dbReference>
<evidence type="ECO:0000256" key="1">
    <source>
        <dbReference type="ARBA" id="ARBA00004651"/>
    </source>
</evidence>
<feature type="domain" description="ABC3 transporter permease C-terminal" evidence="12">
    <location>
        <begin position="244"/>
        <end position="354"/>
    </location>
</feature>
<gene>
    <name evidence="13" type="ORF">ACFFMS_15380</name>
</gene>
<dbReference type="PANTHER" id="PTHR43738:SF1">
    <property type="entry name" value="HEMIN TRANSPORT SYSTEM PERMEASE PROTEIN HRTB-RELATED"/>
    <property type="match status" value="1"/>
</dbReference>
<dbReference type="InterPro" id="IPR051125">
    <property type="entry name" value="ABC-4/HrtB_transporter"/>
</dbReference>
<evidence type="ECO:0000259" key="12">
    <source>
        <dbReference type="Pfam" id="PF02687"/>
    </source>
</evidence>